<dbReference type="GO" id="GO:0036503">
    <property type="term" value="P:ERAD pathway"/>
    <property type="evidence" value="ECO:0007669"/>
    <property type="project" value="TreeGrafter"/>
</dbReference>
<reference evidence="5 6" key="1">
    <citation type="submission" date="2016-07" db="EMBL/GenBank/DDBJ databases">
        <title>Draft genome of the white-rot fungus Obba rivulosa 3A-2.</title>
        <authorList>
            <consortium name="DOE Joint Genome Institute"/>
            <person name="Miettinen O."/>
            <person name="Riley R."/>
            <person name="Acob R."/>
            <person name="Barry K."/>
            <person name="Cullen D."/>
            <person name="De Vries R."/>
            <person name="Hainaut M."/>
            <person name="Hatakka A."/>
            <person name="Henrissat B."/>
            <person name="Hilden K."/>
            <person name="Kuo R."/>
            <person name="Labutti K."/>
            <person name="Lipzen A."/>
            <person name="Makela M.R."/>
            <person name="Sandor L."/>
            <person name="Spatafora J.W."/>
            <person name="Grigoriev I.V."/>
            <person name="Hibbett D.S."/>
        </authorList>
    </citation>
    <scope>NUCLEOTIDE SEQUENCE [LARGE SCALE GENOMIC DNA]</scope>
    <source>
        <strain evidence="5 6">3A-2</strain>
    </source>
</reference>
<keyword evidence="6" id="KW-1185">Reference proteome</keyword>
<feature type="domain" description="J" evidence="4">
    <location>
        <begin position="76"/>
        <end position="139"/>
    </location>
</feature>
<proteinExistence type="predicted"/>
<dbReference type="PANTHER" id="PTHR44360">
    <property type="entry name" value="DNAJ HOMOLOG SUBFAMILY B MEMBER 9"/>
    <property type="match status" value="1"/>
</dbReference>
<dbReference type="InterPro" id="IPR051948">
    <property type="entry name" value="Hsp70_co-chaperone_J-domain"/>
</dbReference>
<evidence type="ECO:0000313" key="6">
    <source>
        <dbReference type="Proteomes" id="UP000250043"/>
    </source>
</evidence>
<protein>
    <submittedName>
        <fullName evidence="5">DnaJ-domain-containing protein</fullName>
    </submittedName>
</protein>
<feature type="transmembrane region" description="Helical" evidence="3">
    <location>
        <begin position="50"/>
        <end position="67"/>
    </location>
</feature>
<feature type="region of interest" description="Disordered" evidence="2">
    <location>
        <begin position="367"/>
        <end position="412"/>
    </location>
</feature>
<dbReference type="CDD" id="cd06257">
    <property type="entry name" value="DnaJ"/>
    <property type="match status" value="1"/>
</dbReference>
<dbReference type="AlphaFoldDB" id="A0A8E2ANN8"/>
<dbReference type="GO" id="GO:0051787">
    <property type="term" value="F:misfolded protein binding"/>
    <property type="evidence" value="ECO:0007669"/>
    <property type="project" value="TreeGrafter"/>
</dbReference>
<keyword evidence="3" id="KW-1133">Transmembrane helix</keyword>
<feature type="compositionally biased region" description="Pro residues" evidence="2">
    <location>
        <begin position="381"/>
        <end position="390"/>
    </location>
</feature>
<evidence type="ECO:0000256" key="1">
    <source>
        <dbReference type="ARBA" id="ARBA00023186"/>
    </source>
</evidence>
<dbReference type="SMART" id="SM00271">
    <property type="entry name" value="DnaJ"/>
    <property type="match status" value="1"/>
</dbReference>
<dbReference type="GO" id="GO:0051087">
    <property type="term" value="F:protein-folding chaperone binding"/>
    <property type="evidence" value="ECO:0007669"/>
    <property type="project" value="TreeGrafter"/>
</dbReference>
<accession>A0A8E2ANN8</accession>
<dbReference type="SUPFAM" id="SSF46565">
    <property type="entry name" value="Chaperone J-domain"/>
    <property type="match status" value="1"/>
</dbReference>
<feature type="transmembrane region" description="Helical" evidence="3">
    <location>
        <begin position="190"/>
        <end position="208"/>
    </location>
</feature>
<name>A0A8E2ANN8_9APHY</name>
<dbReference type="Proteomes" id="UP000250043">
    <property type="component" value="Unassembled WGS sequence"/>
</dbReference>
<dbReference type="EMBL" id="KV722757">
    <property type="protein sequence ID" value="OCH83947.1"/>
    <property type="molecule type" value="Genomic_DNA"/>
</dbReference>
<dbReference type="InterPro" id="IPR036869">
    <property type="entry name" value="J_dom_sf"/>
</dbReference>
<feature type="transmembrane region" description="Helical" evidence="3">
    <location>
        <begin position="154"/>
        <end position="178"/>
    </location>
</feature>
<evidence type="ECO:0000313" key="5">
    <source>
        <dbReference type="EMBL" id="OCH83947.1"/>
    </source>
</evidence>
<keyword evidence="1" id="KW-0143">Chaperone</keyword>
<organism evidence="5 6">
    <name type="scientific">Obba rivulosa</name>
    <dbReference type="NCBI Taxonomy" id="1052685"/>
    <lineage>
        <taxon>Eukaryota</taxon>
        <taxon>Fungi</taxon>
        <taxon>Dikarya</taxon>
        <taxon>Basidiomycota</taxon>
        <taxon>Agaricomycotina</taxon>
        <taxon>Agaricomycetes</taxon>
        <taxon>Polyporales</taxon>
        <taxon>Gelatoporiaceae</taxon>
        <taxon>Obba</taxon>
    </lineage>
</organism>
<evidence type="ECO:0000259" key="4">
    <source>
        <dbReference type="PROSITE" id="PS50076"/>
    </source>
</evidence>
<feature type="transmembrane region" description="Helical" evidence="3">
    <location>
        <begin position="12"/>
        <end position="30"/>
    </location>
</feature>
<dbReference type="PANTHER" id="PTHR44360:SF1">
    <property type="entry name" value="DNAJ HOMOLOG SUBFAMILY B MEMBER 9"/>
    <property type="match status" value="1"/>
</dbReference>
<sequence>MFKQIIFFVGWRYLPDWLTRLCLGVFYLFYRRVLRRTPPAPQTPLRALHYRVVYVLAIASYLAYNVYQTTVSTPLNYYEILGAHPTADLASLKTAFRHFAKRNHPDRVGPQGETAFIEVRNAFEALKDPVTRFAYDRFGPDVLRWPHCSTEREFVHFGMMQAVGFHIVAFVSLILWSVLGGSHPAQLWRYFIYLLILAFELIFILGPSQTAHTTVHVSPLLFYESLSPPYTRFFATLWPRRVAWQHVRFLHNLFLFSTAAVTRLAPALMPQVLDAKQLCAEIDHLNALARAIDHEIGLQIRTELHSIHGPQTGTAATDATFTYTPPCKPADEIVAMLSSEMENMCIEAMLRRDAGPLRSAVDVAVSKRRKTEKEANYGVPSPDPSPPPPNAITDFRTWKPPKDDPTPSKHALRMTAISDEFYRGRSRSC</sequence>
<dbReference type="OrthoDB" id="10250354at2759"/>
<gene>
    <name evidence="5" type="ORF">OBBRIDRAFT_463651</name>
</gene>
<dbReference type="Pfam" id="PF00226">
    <property type="entry name" value="DnaJ"/>
    <property type="match status" value="1"/>
</dbReference>
<feature type="compositionally biased region" description="Basic and acidic residues" evidence="2">
    <location>
        <begin position="396"/>
        <end position="407"/>
    </location>
</feature>
<dbReference type="PRINTS" id="PR00625">
    <property type="entry name" value="JDOMAIN"/>
</dbReference>
<dbReference type="PROSITE" id="PS50076">
    <property type="entry name" value="DNAJ_2"/>
    <property type="match status" value="1"/>
</dbReference>
<dbReference type="InterPro" id="IPR001623">
    <property type="entry name" value="DnaJ_domain"/>
</dbReference>
<keyword evidence="3" id="KW-0812">Transmembrane</keyword>
<dbReference type="Gene3D" id="1.10.287.110">
    <property type="entry name" value="DnaJ domain"/>
    <property type="match status" value="1"/>
</dbReference>
<keyword evidence="3" id="KW-0472">Membrane</keyword>
<evidence type="ECO:0000256" key="2">
    <source>
        <dbReference type="SAM" id="MobiDB-lite"/>
    </source>
</evidence>
<evidence type="ECO:0000256" key="3">
    <source>
        <dbReference type="SAM" id="Phobius"/>
    </source>
</evidence>
<dbReference type="GO" id="GO:0005783">
    <property type="term" value="C:endoplasmic reticulum"/>
    <property type="evidence" value="ECO:0007669"/>
    <property type="project" value="TreeGrafter"/>
</dbReference>